<dbReference type="GO" id="GO:0009055">
    <property type="term" value="F:electron transfer activity"/>
    <property type="evidence" value="ECO:0007669"/>
    <property type="project" value="InterPro"/>
</dbReference>
<proteinExistence type="predicted"/>
<evidence type="ECO:0000256" key="4">
    <source>
        <dbReference type="ARBA" id="ARBA00022982"/>
    </source>
</evidence>
<feature type="domain" description="Cytochrome c" evidence="8">
    <location>
        <begin position="50"/>
        <end position="130"/>
    </location>
</feature>
<dbReference type="PANTHER" id="PTHR40942:SF4">
    <property type="entry name" value="CYTOCHROME C5"/>
    <property type="match status" value="1"/>
</dbReference>
<evidence type="ECO:0000313" key="10">
    <source>
        <dbReference type="Proteomes" id="UP000262004"/>
    </source>
</evidence>
<dbReference type="GO" id="GO:0020037">
    <property type="term" value="F:heme binding"/>
    <property type="evidence" value="ECO:0007669"/>
    <property type="project" value="InterPro"/>
</dbReference>
<evidence type="ECO:0000313" key="9">
    <source>
        <dbReference type="EMBL" id="BBD76382.1"/>
    </source>
</evidence>
<evidence type="ECO:0000256" key="3">
    <source>
        <dbReference type="ARBA" id="ARBA00022723"/>
    </source>
</evidence>
<accession>A0A2Z6DVC7</accession>
<dbReference type="PROSITE" id="PS51257">
    <property type="entry name" value="PROKAR_LIPOPROTEIN"/>
    <property type="match status" value="1"/>
</dbReference>
<dbReference type="Proteomes" id="UP000262004">
    <property type="component" value="Chromosome"/>
</dbReference>
<evidence type="ECO:0000259" key="8">
    <source>
        <dbReference type="PROSITE" id="PS51007"/>
    </source>
</evidence>
<organism evidence="9 10">
    <name type="scientific">Hydrogenophilus thermoluteolus</name>
    <name type="common">Pseudomonas hydrogenothermophila</name>
    <dbReference type="NCBI Taxonomy" id="297"/>
    <lineage>
        <taxon>Bacteria</taxon>
        <taxon>Pseudomonadati</taxon>
        <taxon>Pseudomonadota</taxon>
        <taxon>Hydrogenophilia</taxon>
        <taxon>Hydrogenophilales</taxon>
        <taxon>Hydrogenophilaceae</taxon>
        <taxon>Hydrogenophilus</taxon>
    </lineage>
</organism>
<dbReference type="RefSeq" id="WP_119334231.1">
    <property type="nucleotide sequence ID" value="NZ_AP018558.1"/>
</dbReference>
<evidence type="ECO:0000256" key="5">
    <source>
        <dbReference type="ARBA" id="ARBA00023004"/>
    </source>
</evidence>
<dbReference type="PRINTS" id="PR00607">
    <property type="entry name" value="CYTCHROMECIE"/>
</dbReference>
<dbReference type="GO" id="GO:0005506">
    <property type="term" value="F:iron ion binding"/>
    <property type="evidence" value="ECO:0007669"/>
    <property type="project" value="InterPro"/>
</dbReference>
<dbReference type="InterPro" id="IPR036909">
    <property type="entry name" value="Cyt_c-like_dom_sf"/>
</dbReference>
<protein>
    <submittedName>
        <fullName evidence="9">Cytochrome c, class I</fullName>
    </submittedName>
</protein>
<sequence>MHRIARLFLAVGATTLAVACSQEQKPDENATLAAILPVAQVNLKFQTVEPGKRTGEQIYQAVCKSCHEVGALGSPKTGDTAAWAPRIAKGFDALIQSATNGIGQMPPKGGAADLTDAEIARAVAYLANQAGANFTPPPVE</sequence>
<keyword evidence="5 6" id="KW-0408">Iron</keyword>
<keyword evidence="1" id="KW-0813">Transport</keyword>
<keyword evidence="2 6" id="KW-0349">Heme</keyword>
<dbReference type="PROSITE" id="PS51007">
    <property type="entry name" value="CYTC"/>
    <property type="match status" value="1"/>
</dbReference>
<keyword evidence="4" id="KW-0249">Electron transport</keyword>
<dbReference type="EMBL" id="AP018558">
    <property type="protein sequence ID" value="BBD76382.1"/>
    <property type="molecule type" value="Genomic_DNA"/>
</dbReference>
<name>A0A2Z6DVC7_HYDTE</name>
<dbReference type="SUPFAM" id="SSF46626">
    <property type="entry name" value="Cytochrome c"/>
    <property type="match status" value="1"/>
</dbReference>
<dbReference type="OrthoDB" id="9814708at2"/>
<reference evidence="9 10" key="1">
    <citation type="submission" date="2018-04" db="EMBL/GenBank/DDBJ databases">
        <title>Complete genome sequence of Hydrogenophilus thermoluteolus TH-1.</title>
        <authorList>
            <person name="Arai H."/>
        </authorList>
    </citation>
    <scope>NUCLEOTIDE SEQUENCE [LARGE SCALE GENOMIC DNA]</scope>
    <source>
        <strain evidence="9 10">TH-1</strain>
    </source>
</reference>
<evidence type="ECO:0000256" key="7">
    <source>
        <dbReference type="SAM" id="SignalP"/>
    </source>
</evidence>
<dbReference type="InterPro" id="IPR009056">
    <property type="entry name" value="Cyt_c-like_dom"/>
</dbReference>
<dbReference type="Pfam" id="PF13442">
    <property type="entry name" value="Cytochrome_CBB3"/>
    <property type="match status" value="1"/>
</dbReference>
<dbReference type="InterPro" id="IPR002323">
    <property type="entry name" value="Cyt_CIE"/>
</dbReference>
<evidence type="ECO:0000256" key="1">
    <source>
        <dbReference type="ARBA" id="ARBA00022448"/>
    </source>
</evidence>
<feature type="chain" id="PRO_5016465870" evidence="7">
    <location>
        <begin position="20"/>
        <end position="140"/>
    </location>
</feature>
<gene>
    <name evidence="9" type="ORF">HPTL_0112</name>
</gene>
<evidence type="ECO:0000256" key="6">
    <source>
        <dbReference type="PROSITE-ProRule" id="PRU00433"/>
    </source>
</evidence>
<dbReference type="PANTHER" id="PTHR40942">
    <property type="match status" value="1"/>
</dbReference>
<keyword evidence="7" id="KW-0732">Signal</keyword>
<keyword evidence="10" id="KW-1185">Reference proteome</keyword>
<dbReference type="AlphaFoldDB" id="A0A2Z6DVC7"/>
<feature type="signal peptide" evidence="7">
    <location>
        <begin position="1"/>
        <end position="19"/>
    </location>
</feature>
<evidence type="ECO:0000256" key="2">
    <source>
        <dbReference type="ARBA" id="ARBA00022617"/>
    </source>
</evidence>
<keyword evidence="3 6" id="KW-0479">Metal-binding</keyword>
<dbReference type="KEGG" id="htl:HPTL_0112"/>
<dbReference type="Gene3D" id="1.10.760.10">
    <property type="entry name" value="Cytochrome c-like domain"/>
    <property type="match status" value="1"/>
</dbReference>